<sequence>MKVTIRVEITTDWDETGTFEICQLERPYRQLEPDKVGLSLAEGKDLLHRLQKIVVAAQAEEVCTLRRFWTRCHRFLELKDRRIRKVDTVFGTVPFRSARIVCCPCETPLQMEYPYSPMTEFVPERATTELLSLEARLSAQMPYRQVVTMMREFLPVRETSNHVTVRNRALRVGARIEAVQPAACRAPKEETEWTLTIDGGFVRGRRESECSSFEVVTGRLSARDQTSRVFAFVRNRLPDIVDRLTTLVKAATGSDQPKLSVITDGANGLQSIACRLPFSPTPVLDWFHISMRVRYLELIIKGMGGARTETEKAARRVLISGVDKLRWCFWHARLEKAKDRMQGILLLCRVIVAETPGVVESLAQLDYRTRELVEYVEANGGSTMNYGAQHRRGKPISTASAESAVNQVLNQRMCKRQQMRWSPIGAHLLAQVRCAVINGDLVQDLRDMSHHGNHCRAKLPSSWRSSGWHRSSYNPKVFNAPLLYCRPRMLEQILPAAPGVSAPRAFR</sequence>
<dbReference type="EMBL" id="AKAU01000277">
    <property type="protein sequence ID" value="EIM94459.1"/>
    <property type="molecule type" value="Genomic_DNA"/>
</dbReference>
<organism evidence="1 2">
    <name type="scientific">Paraburkholderia hospita</name>
    <dbReference type="NCBI Taxonomy" id="169430"/>
    <lineage>
        <taxon>Bacteria</taxon>
        <taxon>Pseudomonadati</taxon>
        <taxon>Pseudomonadota</taxon>
        <taxon>Betaproteobacteria</taxon>
        <taxon>Burkholderiales</taxon>
        <taxon>Burkholderiaceae</taxon>
        <taxon>Paraburkholderia</taxon>
    </lineage>
</organism>
<dbReference type="NCBIfam" id="NF033572">
    <property type="entry name" value="transpos_ISKra4"/>
    <property type="match status" value="1"/>
</dbReference>
<name>A0ABP2PB46_9BURK</name>
<keyword evidence="2" id="KW-1185">Reference proteome</keyword>
<proteinExistence type="predicted"/>
<evidence type="ECO:0000313" key="1">
    <source>
        <dbReference type="EMBL" id="EIM94459.1"/>
    </source>
</evidence>
<protein>
    <recommendedName>
        <fullName evidence="3">ISKra4 family transposase</fullName>
    </recommendedName>
</protein>
<dbReference type="RefSeq" id="WP_009770544.1">
    <property type="nucleotide sequence ID" value="NZ_AKAU01000277.1"/>
</dbReference>
<gene>
    <name evidence="1" type="ORF">WQE_44248</name>
</gene>
<dbReference type="Proteomes" id="UP000004980">
    <property type="component" value="Unassembled WGS sequence"/>
</dbReference>
<comment type="caution">
    <text evidence="1">The sequence shown here is derived from an EMBL/GenBank/DDBJ whole genome shotgun (WGS) entry which is preliminary data.</text>
</comment>
<evidence type="ECO:0000313" key="2">
    <source>
        <dbReference type="Proteomes" id="UP000004980"/>
    </source>
</evidence>
<accession>A0ABP2PB46</accession>
<reference evidence="1 2" key="1">
    <citation type="journal article" date="2012" name="J. Bacteriol.">
        <title>Draft Genome Sequence of the Soil Bacterium Burkholderia terrae Strain BS001, Which Interacts with Fungal Surface Structures.</title>
        <authorList>
            <person name="Nazir R."/>
            <person name="Hansen M.A."/>
            <person name="Sorensen S."/>
            <person name="van Elsas J.D."/>
        </authorList>
    </citation>
    <scope>NUCLEOTIDE SEQUENCE [LARGE SCALE GENOMIC DNA]</scope>
    <source>
        <strain evidence="1 2">BS001</strain>
    </source>
</reference>
<evidence type="ECO:0008006" key="3">
    <source>
        <dbReference type="Google" id="ProtNLM"/>
    </source>
</evidence>